<dbReference type="Gene3D" id="3.20.20.150">
    <property type="entry name" value="Divalent-metal-dependent TIM barrel enzymes"/>
    <property type="match status" value="1"/>
</dbReference>
<evidence type="ECO:0000313" key="1">
    <source>
        <dbReference type="EMBL" id="GAH58443.1"/>
    </source>
</evidence>
<evidence type="ECO:0008006" key="2">
    <source>
        <dbReference type="Google" id="ProtNLM"/>
    </source>
</evidence>
<dbReference type="SUPFAM" id="SSF51658">
    <property type="entry name" value="Xylose isomerase-like"/>
    <property type="match status" value="1"/>
</dbReference>
<comment type="caution">
    <text evidence="1">The sequence shown here is derived from an EMBL/GenBank/DDBJ whole genome shotgun (WGS) entry which is preliminary data.</text>
</comment>
<organism evidence="1">
    <name type="scientific">marine sediment metagenome</name>
    <dbReference type="NCBI Taxonomy" id="412755"/>
    <lineage>
        <taxon>unclassified sequences</taxon>
        <taxon>metagenomes</taxon>
        <taxon>ecological metagenomes</taxon>
    </lineage>
</organism>
<proteinExistence type="predicted"/>
<protein>
    <recommendedName>
        <fullName evidence="2">Xylose isomerase-like TIM barrel domain-containing protein</fullName>
    </recommendedName>
</protein>
<dbReference type="EMBL" id="BARU01019921">
    <property type="protein sequence ID" value="GAH58443.1"/>
    <property type="molecule type" value="Genomic_DNA"/>
</dbReference>
<name>X1ILJ7_9ZZZZ</name>
<accession>X1ILJ7</accession>
<gene>
    <name evidence="1" type="ORF">S03H2_32769</name>
</gene>
<dbReference type="AlphaFoldDB" id="X1ILJ7"/>
<reference evidence="1" key="1">
    <citation type="journal article" date="2014" name="Front. Microbiol.">
        <title>High frequency of phylogenetically diverse reductive dehalogenase-homologous genes in deep subseafloor sedimentary metagenomes.</title>
        <authorList>
            <person name="Kawai M."/>
            <person name="Futagami T."/>
            <person name="Toyoda A."/>
            <person name="Takaki Y."/>
            <person name="Nishi S."/>
            <person name="Hori S."/>
            <person name="Arai W."/>
            <person name="Tsubouchi T."/>
            <person name="Morono Y."/>
            <person name="Uchiyama I."/>
            <person name="Ito T."/>
            <person name="Fujiyama A."/>
            <person name="Inagaki F."/>
            <person name="Takami H."/>
        </authorList>
    </citation>
    <scope>NUCLEOTIDE SEQUENCE</scope>
    <source>
        <strain evidence="1">Expedition CK06-06</strain>
    </source>
</reference>
<sequence length="56" mass="6188">MSESPIGQGVNAENIKECIRLLKEADWDGVISVECLGTDEDLDASINWLREQIAPD</sequence>
<dbReference type="InterPro" id="IPR036237">
    <property type="entry name" value="Xyl_isomerase-like_sf"/>
</dbReference>